<reference evidence="2" key="2">
    <citation type="journal article" date="2021" name="PeerJ">
        <title>Extensive microbial diversity within the chicken gut microbiome revealed by metagenomics and culture.</title>
        <authorList>
            <person name="Gilroy R."/>
            <person name="Ravi A."/>
            <person name="Getino M."/>
            <person name="Pursley I."/>
            <person name="Horton D.L."/>
            <person name="Alikhan N.F."/>
            <person name="Baker D."/>
            <person name="Gharbi K."/>
            <person name="Hall N."/>
            <person name="Watson M."/>
            <person name="Adriaenssens E.M."/>
            <person name="Foster-Nyarko E."/>
            <person name="Jarju S."/>
            <person name="Secka A."/>
            <person name="Antonio M."/>
            <person name="Oren A."/>
            <person name="Chaudhuri R.R."/>
            <person name="La Ragione R."/>
            <person name="Hildebrand F."/>
            <person name="Pallen M.J."/>
        </authorList>
    </citation>
    <scope>NUCLEOTIDE SEQUENCE</scope>
    <source>
        <strain evidence="2">B3-4054</strain>
    </source>
</reference>
<evidence type="ECO:0000259" key="1">
    <source>
        <dbReference type="SMART" id="SM00460"/>
    </source>
</evidence>
<dbReference type="InterPro" id="IPR013783">
    <property type="entry name" value="Ig-like_fold"/>
</dbReference>
<dbReference type="InterPro" id="IPR014756">
    <property type="entry name" value="Ig_E-set"/>
</dbReference>
<dbReference type="SUPFAM" id="SSF81296">
    <property type="entry name" value="E set domains"/>
    <property type="match status" value="2"/>
</dbReference>
<dbReference type="PANTHER" id="PTHR38339:SF1">
    <property type="entry name" value="TRANSGLUTAMINASE-LIKE DOMAIN-CONTAINING PROTEIN"/>
    <property type="match status" value="1"/>
</dbReference>
<dbReference type="SUPFAM" id="SSF54001">
    <property type="entry name" value="Cysteine proteinases"/>
    <property type="match status" value="1"/>
</dbReference>
<dbReference type="AlphaFoldDB" id="A0A9D9EQ84"/>
<evidence type="ECO:0000313" key="2">
    <source>
        <dbReference type="EMBL" id="MBO8450710.1"/>
    </source>
</evidence>
<dbReference type="InterPro" id="IPR002931">
    <property type="entry name" value="Transglutaminase-like"/>
</dbReference>
<evidence type="ECO:0000313" key="3">
    <source>
        <dbReference type="Proteomes" id="UP000823616"/>
    </source>
</evidence>
<dbReference type="PANTHER" id="PTHR38339">
    <property type="entry name" value="TRANSGLUTAMINASE DOMAIN PROTEIN"/>
    <property type="match status" value="1"/>
</dbReference>
<dbReference type="EMBL" id="JADIMS010000116">
    <property type="protein sequence ID" value="MBO8450710.1"/>
    <property type="molecule type" value="Genomic_DNA"/>
</dbReference>
<name>A0A9D9EQ84_9SPIR</name>
<dbReference type="Pfam" id="PF01841">
    <property type="entry name" value="Transglut_core"/>
    <property type="match status" value="1"/>
</dbReference>
<dbReference type="SMART" id="SM00460">
    <property type="entry name" value="TGc"/>
    <property type="match status" value="1"/>
</dbReference>
<reference evidence="2" key="1">
    <citation type="submission" date="2020-10" db="EMBL/GenBank/DDBJ databases">
        <authorList>
            <person name="Gilroy R."/>
        </authorList>
    </citation>
    <scope>NUCLEOTIDE SEQUENCE</scope>
    <source>
        <strain evidence="2">B3-4054</strain>
    </source>
</reference>
<feature type="domain" description="Transglutaminase-like" evidence="1">
    <location>
        <begin position="417"/>
        <end position="479"/>
    </location>
</feature>
<organism evidence="2 3">
    <name type="scientific">Candidatus Avitreponema avistercoris</name>
    <dbReference type="NCBI Taxonomy" id="2840705"/>
    <lineage>
        <taxon>Bacteria</taxon>
        <taxon>Pseudomonadati</taxon>
        <taxon>Spirochaetota</taxon>
        <taxon>Spirochaetia</taxon>
        <taxon>Spirochaetales</taxon>
        <taxon>Candidatus Avitreponema</taxon>
    </lineage>
</organism>
<protein>
    <submittedName>
        <fullName evidence="2">IPT/TIG domain-containing protein</fullName>
    </submittedName>
</protein>
<proteinExistence type="predicted"/>
<comment type="caution">
    <text evidence="2">The sequence shown here is derived from an EMBL/GenBank/DDBJ whole genome shotgun (WGS) entry which is preliminary data.</text>
</comment>
<dbReference type="Gene3D" id="3.10.620.30">
    <property type="match status" value="1"/>
</dbReference>
<gene>
    <name evidence="2" type="ORF">IAA96_06355</name>
</gene>
<dbReference type="InterPro" id="IPR038765">
    <property type="entry name" value="Papain-like_cys_pep_sf"/>
</dbReference>
<accession>A0A9D9EQ84</accession>
<dbReference type="Pfam" id="PF01833">
    <property type="entry name" value="TIG"/>
    <property type="match status" value="1"/>
</dbReference>
<dbReference type="InterPro" id="IPR002909">
    <property type="entry name" value="IPT_dom"/>
</dbReference>
<sequence length="561" mass="61802">MGRIKALLLSSGTARLACIPLCFLLFAGAAALLTRMLEKTPELTAIEPPVSETGETVTIRGSGFGGQRGSQWVEISGVRLSSSAYESWSENEIRLVIPENYEDGLIRVCTKNRKSNMLVFSRKENIPEAPKNTGTGSLPLIHNLASSSGTIGGVLTIYGVNFGITRGRSGVLFTKSGEDHPFPASGGRHSAPPLILQEDGVSGYEFWSDQEIRVRIPDGAASGPVYVRTERGMSTPADVRITDMPGTKRFENQRVYVLSLDVEITGIHAESGGRIFLRVPCPITTSAQQNVSIRESVPPPYMENHLGSILHQFENLKEDQPVTVHHSVVLTNTDILTDIDVRRVRPYQESSPEYRTYTAADPLVPSDAEEIRAALEEIDGAGDSNPYRRARAVYDWLLENILHRQNSGDPDRRPLDALRIKNGGVYDTAILFCALARAAGIPAVPVAGILIDIRQTAVPHWWAEFYIENFGWVPVDPGMAAGIPYAPVHNETEAADWYFGNIDGNRVAFSRGWTYQNPMTQDSKTVGYPRSFSFQKIWEETNAAVTGYTSFWNTPRVTGVY</sequence>
<dbReference type="Proteomes" id="UP000823616">
    <property type="component" value="Unassembled WGS sequence"/>
</dbReference>
<dbReference type="Gene3D" id="2.60.40.10">
    <property type="entry name" value="Immunoglobulins"/>
    <property type="match status" value="2"/>
</dbReference>